<dbReference type="GO" id="GO:0008270">
    <property type="term" value="F:zinc ion binding"/>
    <property type="evidence" value="ECO:0007669"/>
    <property type="project" value="InterPro"/>
</dbReference>
<organism evidence="3 4">
    <name type="scientific">Lophium mytilinum</name>
    <dbReference type="NCBI Taxonomy" id="390894"/>
    <lineage>
        <taxon>Eukaryota</taxon>
        <taxon>Fungi</taxon>
        <taxon>Dikarya</taxon>
        <taxon>Ascomycota</taxon>
        <taxon>Pezizomycotina</taxon>
        <taxon>Dothideomycetes</taxon>
        <taxon>Pleosporomycetidae</taxon>
        <taxon>Mytilinidiales</taxon>
        <taxon>Mytilinidiaceae</taxon>
        <taxon>Lophium</taxon>
    </lineage>
</organism>
<proteinExistence type="predicted"/>
<dbReference type="PROSITE" id="PS00463">
    <property type="entry name" value="ZN2_CY6_FUNGAL_1"/>
    <property type="match status" value="1"/>
</dbReference>
<dbReference type="Proteomes" id="UP000799750">
    <property type="component" value="Unassembled WGS sequence"/>
</dbReference>
<accession>A0A6A6QXI0</accession>
<dbReference type="InterPro" id="IPR001138">
    <property type="entry name" value="Zn2Cys6_DnaBD"/>
</dbReference>
<protein>
    <recommendedName>
        <fullName evidence="2">Zn(2)-C6 fungal-type domain-containing protein</fullName>
    </recommendedName>
</protein>
<gene>
    <name evidence="3" type="ORF">BU16DRAFT_549018</name>
</gene>
<dbReference type="GO" id="GO:0000981">
    <property type="term" value="F:DNA-binding transcription factor activity, RNA polymerase II-specific"/>
    <property type="evidence" value="ECO:0007669"/>
    <property type="project" value="InterPro"/>
</dbReference>
<keyword evidence="1" id="KW-0539">Nucleus</keyword>
<dbReference type="SMART" id="SM00066">
    <property type="entry name" value="GAL4"/>
    <property type="match status" value="1"/>
</dbReference>
<dbReference type="Gene3D" id="4.10.240.10">
    <property type="entry name" value="Zn(2)-C6 fungal-type DNA-binding domain"/>
    <property type="match status" value="1"/>
</dbReference>
<evidence type="ECO:0000259" key="2">
    <source>
        <dbReference type="PROSITE" id="PS50048"/>
    </source>
</evidence>
<reference evidence="3" key="1">
    <citation type="journal article" date="2020" name="Stud. Mycol.">
        <title>101 Dothideomycetes genomes: a test case for predicting lifestyles and emergence of pathogens.</title>
        <authorList>
            <person name="Haridas S."/>
            <person name="Albert R."/>
            <person name="Binder M."/>
            <person name="Bloem J."/>
            <person name="Labutti K."/>
            <person name="Salamov A."/>
            <person name="Andreopoulos B."/>
            <person name="Baker S."/>
            <person name="Barry K."/>
            <person name="Bills G."/>
            <person name="Bluhm B."/>
            <person name="Cannon C."/>
            <person name="Castanera R."/>
            <person name="Culley D."/>
            <person name="Daum C."/>
            <person name="Ezra D."/>
            <person name="Gonzalez J."/>
            <person name="Henrissat B."/>
            <person name="Kuo A."/>
            <person name="Liang C."/>
            <person name="Lipzen A."/>
            <person name="Lutzoni F."/>
            <person name="Magnuson J."/>
            <person name="Mondo S."/>
            <person name="Nolan M."/>
            <person name="Ohm R."/>
            <person name="Pangilinan J."/>
            <person name="Park H.-J."/>
            <person name="Ramirez L."/>
            <person name="Alfaro M."/>
            <person name="Sun H."/>
            <person name="Tritt A."/>
            <person name="Yoshinaga Y."/>
            <person name="Zwiers L.-H."/>
            <person name="Turgeon B."/>
            <person name="Goodwin S."/>
            <person name="Spatafora J."/>
            <person name="Crous P."/>
            <person name="Grigoriev I."/>
        </authorList>
    </citation>
    <scope>NUCLEOTIDE SEQUENCE</scope>
    <source>
        <strain evidence="3">CBS 269.34</strain>
    </source>
</reference>
<dbReference type="InterPro" id="IPR036864">
    <property type="entry name" value="Zn2-C6_fun-type_DNA-bd_sf"/>
</dbReference>
<dbReference type="InterPro" id="IPR053175">
    <property type="entry name" value="DHMBA_Reg_Transcription_Factor"/>
</dbReference>
<keyword evidence="4" id="KW-1185">Reference proteome</keyword>
<dbReference type="SUPFAM" id="SSF57701">
    <property type="entry name" value="Zn2/Cys6 DNA-binding domain"/>
    <property type="match status" value="1"/>
</dbReference>
<dbReference type="AlphaFoldDB" id="A0A6A6QXI0"/>
<dbReference type="PANTHER" id="PTHR38791">
    <property type="entry name" value="ZN(II)2CYS6 TRANSCRIPTION FACTOR (EUROFUNG)-RELATED-RELATED"/>
    <property type="match status" value="1"/>
</dbReference>
<name>A0A6A6QXI0_9PEZI</name>
<sequence length="495" mass="54706">MVNYGASRACATCKQRRKKCDESRPNCQRCIKAGRVCLGYQENSGVLFRNYGPPALSEVPSITIQRPMSPPGAVIPEPNDERLEKDALEMFFDGYCVELADRTISRGFLDGLKPLIDHAGESSDIAQAAKIVALATTGNKLRRPQILYRTKQQYGDLLQSFRSRLMRAAESDLVEVLITAILLGLYEIVSSTESDPSQHNAHVSGVGAILSKKDSPFDLSTGTRLFQLGNAFLLQDSLPQPKHVGLLCAPSRNRSVLALDSVLIKVNPIFNLANDLFAAPSCQLEEVRTLRQEAIDLERHISTWPTKLTKEWEPRVVGNISEAQLNSSKSPGWPGDVNSYFDLYVAAVWNTYRKTHLMILDIIVKCSNYLEPSDVCFELHPKAQQLADDIAASIPYHLTNDVSEYVQRAQTGGEAKYDGRPVGGLLLLHPLWVVANASIVSHELCTHMRKELSWIGHGMGIGQANQLASPWTTLSSQHIAQGHVLIWAGMLTQPI</sequence>
<evidence type="ECO:0000256" key="1">
    <source>
        <dbReference type="ARBA" id="ARBA00023242"/>
    </source>
</evidence>
<feature type="domain" description="Zn(2)-C6 fungal-type" evidence="2">
    <location>
        <begin position="9"/>
        <end position="37"/>
    </location>
</feature>
<evidence type="ECO:0000313" key="3">
    <source>
        <dbReference type="EMBL" id="KAF2496520.1"/>
    </source>
</evidence>
<evidence type="ECO:0000313" key="4">
    <source>
        <dbReference type="Proteomes" id="UP000799750"/>
    </source>
</evidence>
<dbReference type="EMBL" id="MU004187">
    <property type="protein sequence ID" value="KAF2496520.1"/>
    <property type="molecule type" value="Genomic_DNA"/>
</dbReference>
<dbReference type="PROSITE" id="PS50048">
    <property type="entry name" value="ZN2_CY6_FUNGAL_2"/>
    <property type="match status" value="1"/>
</dbReference>
<dbReference type="CDD" id="cd00067">
    <property type="entry name" value="GAL4"/>
    <property type="match status" value="1"/>
</dbReference>
<dbReference type="PANTHER" id="PTHR38791:SF5">
    <property type="entry name" value="TRANSCRIPTION FACTOR DBAG-RELATED"/>
    <property type="match status" value="1"/>
</dbReference>
<dbReference type="Pfam" id="PF00172">
    <property type="entry name" value="Zn_clus"/>
    <property type="match status" value="1"/>
</dbReference>
<dbReference type="OrthoDB" id="3525185at2759"/>